<evidence type="ECO:0000313" key="9">
    <source>
        <dbReference type="Proteomes" id="UP000199306"/>
    </source>
</evidence>
<sequence>MKTPHKIVISQSSIKLIAYRGIGMVLLAYDLPENLMQNLAGFAIRRTSPDGKTEFLPNQISFLRNYSESTVDKQEKLWFSSETSPFQKLRWLDVPTPLLTGKYRYEIIPTYFNPDSANLKAGPSASLEVELYNNHPNKLDIGFTRGYLSSQAYAKKFQNTAIRPDLPKTINFDTKPFEAKYKWLGGKARKMMVDFLAECSEDSSIEVRAMIYDCDMPDFIDSLKFLGPRVKAIIDNASLHTKKINTVRGNAASGDPSAETQTENVLEAAGAEVVRGHFNRFQHNKVLIQLKKDPVSGNLIPQKVLTGSANFSVRGFYVQANNVLVIDDKDVANHYYDYFNQVFTEMKNGKSGQAIANKPITQQWFDCPNPELPKFSVCFSPHDDSGDSLTKVLTELNSAESSVLFAVMNIGGGGDVLKFLNNLDANENKKNLFYYGIIQNAGKDAEGNEDEDADNGTIEMKRKNQTEEEIVSFSYLKGKVPHPFQEEISGGMGQVIHDKFIVVDFNSSNPVVFTGSSNLSSGGEEANGDNLLAIYDDEIVTAFAVEAVRLFDHYNFRTALKKTDDKNATATTPKPICLKETSAEWLDGYQDPANRKYRDRKFFIK</sequence>
<dbReference type="STRING" id="1079859.SAMN04515674_10936"/>
<name>A0A1I5VCD1_9BACT</name>
<dbReference type="PANTHER" id="PTHR43856">
    <property type="entry name" value="CARDIOLIPIN HYDROLASE"/>
    <property type="match status" value="1"/>
</dbReference>
<dbReference type="Gene3D" id="3.30.870.10">
    <property type="entry name" value="Endonuclease Chain A"/>
    <property type="match status" value="2"/>
</dbReference>
<evidence type="ECO:0000313" key="8">
    <source>
        <dbReference type="EMBL" id="SFQ05135.1"/>
    </source>
</evidence>
<dbReference type="Pfam" id="PF13091">
    <property type="entry name" value="PLDc_2"/>
    <property type="match status" value="2"/>
</dbReference>
<evidence type="ECO:0000259" key="7">
    <source>
        <dbReference type="PROSITE" id="PS50035"/>
    </source>
</evidence>
<dbReference type="Proteomes" id="UP000199306">
    <property type="component" value="Unassembled WGS sequence"/>
</dbReference>
<gene>
    <name evidence="8" type="ORF">SAMN04515674_10936</name>
</gene>
<dbReference type="OrthoDB" id="9762009at2"/>
<dbReference type="GO" id="GO:0006793">
    <property type="term" value="P:phosphorus metabolic process"/>
    <property type="evidence" value="ECO:0007669"/>
    <property type="project" value="UniProtKB-ARBA"/>
</dbReference>
<dbReference type="InterPro" id="IPR025202">
    <property type="entry name" value="PLD-like_dom"/>
</dbReference>
<evidence type="ECO:0000256" key="4">
    <source>
        <dbReference type="ARBA" id="ARBA00022801"/>
    </source>
</evidence>
<dbReference type="PANTHER" id="PTHR43856:SF1">
    <property type="entry name" value="MITOCHONDRIAL CARDIOLIPIN HYDROLASE"/>
    <property type="match status" value="1"/>
</dbReference>
<dbReference type="GO" id="GO:0016891">
    <property type="term" value="F:RNA endonuclease activity producing 5'-phosphomonoesters, hydrolytic mechanism"/>
    <property type="evidence" value="ECO:0007669"/>
    <property type="project" value="TreeGrafter"/>
</dbReference>
<dbReference type="EC" id="3.1.4.4" evidence="3"/>
<comment type="similarity">
    <text evidence="2">Belongs to the phospholipase D family.</text>
</comment>
<dbReference type="SUPFAM" id="SSF56024">
    <property type="entry name" value="Phospholipase D/nuclease"/>
    <property type="match status" value="2"/>
</dbReference>
<evidence type="ECO:0000256" key="3">
    <source>
        <dbReference type="ARBA" id="ARBA00012027"/>
    </source>
</evidence>
<feature type="domain" description="PLD phosphodiesterase" evidence="7">
    <location>
        <begin position="492"/>
        <end position="523"/>
    </location>
</feature>
<evidence type="ECO:0000256" key="6">
    <source>
        <dbReference type="ARBA" id="ARBA00023098"/>
    </source>
</evidence>
<protein>
    <recommendedName>
        <fullName evidence="3">phospholipase D</fullName>
        <ecNumber evidence="3">3.1.4.4</ecNumber>
    </recommendedName>
</protein>
<reference evidence="8 9" key="1">
    <citation type="submission" date="2016-10" db="EMBL/GenBank/DDBJ databases">
        <authorList>
            <person name="de Groot N.N."/>
        </authorList>
    </citation>
    <scope>NUCLEOTIDE SEQUENCE [LARGE SCALE GENOMIC DNA]</scope>
    <source>
        <strain evidence="9">E92,LMG 26720,CCM 7988</strain>
    </source>
</reference>
<keyword evidence="6" id="KW-0443">Lipid metabolism</keyword>
<keyword evidence="4" id="KW-0378">Hydrolase</keyword>
<keyword evidence="9" id="KW-1185">Reference proteome</keyword>
<organism evidence="8 9">
    <name type="scientific">Pseudarcicella hirudinis</name>
    <dbReference type="NCBI Taxonomy" id="1079859"/>
    <lineage>
        <taxon>Bacteria</taxon>
        <taxon>Pseudomonadati</taxon>
        <taxon>Bacteroidota</taxon>
        <taxon>Cytophagia</taxon>
        <taxon>Cytophagales</taxon>
        <taxon>Flectobacillaceae</taxon>
        <taxon>Pseudarcicella</taxon>
    </lineage>
</organism>
<keyword evidence="5" id="KW-0442">Lipid degradation</keyword>
<accession>A0A1I5VCD1</accession>
<evidence type="ECO:0000256" key="2">
    <source>
        <dbReference type="ARBA" id="ARBA00008664"/>
    </source>
</evidence>
<comment type="catalytic activity">
    <reaction evidence="1">
        <text>a 1,2-diacyl-sn-glycero-3-phosphocholine + H2O = a 1,2-diacyl-sn-glycero-3-phosphate + choline + H(+)</text>
        <dbReference type="Rhea" id="RHEA:14445"/>
        <dbReference type="ChEBI" id="CHEBI:15354"/>
        <dbReference type="ChEBI" id="CHEBI:15377"/>
        <dbReference type="ChEBI" id="CHEBI:15378"/>
        <dbReference type="ChEBI" id="CHEBI:57643"/>
        <dbReference type="ChEBI" id="CHEBI:58608"/>
        <dbReference type="EC" id="3.1.4.4"/>
    </reaction>
</comment>
<dbReference type="GO" id="GO:0004630">
    <property type="term" value="F:phospholipase D activity"/>
    <property type="evidence" value="ECO:0007669"/>
    <property type="project" value="UniProtKB-EC"/>
</dbReference>
<dbReference type="PROSITE" id="PS50035">
    <property type="entry name" value="PLD"/>
    <property type="match status" value="1"/>
</dbReference>
<dbReference type="InterPro" id="IPR051406">
    <property type="entry name" value="PLD_domain"/>
</dbReference>
<dbReference type="AlphaFoldDB" id="A0A1I5VCD1"/>
<dbReference type="InterPro" id="IPR001736">
    <property type="entry name" value="PLipase_D/transphosphatidylase"/>
</dbReference>
<evidence type="ECO:0000256" key="1">
    <source>
        <dbReference type="ARBA" id="ARBA00000798"/>
    </source>
</evidence>
<dbReference type="GO" id="GO:0016042">
    <property type="term" value="P:lipid catabolic process"/>
    <property type="evidence" value="ECO:0007669"/>
    <property type="project" value="UniProtKB-KW"/>
</dbReference>
<evidence type="ECO:0000256" key="5">
    <source>
        <dbReference type="ARBA" id="ARBA00022963"/>
    </source>
</evidence>
<dbReference type="RefSeq" id="WP_092018070.1">
    <property type="nucleotide sequence ID" value="NZ_FOXH01000009.1"/>
</dbReference>
<proteinExistence type="inferred from homology"/>
<dbReference type="EMBL" id="FOXH01000009">
    <property type="protein sequence ID" value="SFQ05135.1"/>
    <property type="molecule type" value="Genomic_DNA"/>
</dbReference>